<dbReference type="HAMAP" id="MF_00014">
    <property type="entry name" value="Ribosome_mat_RimM"/>
    <property type="match status" value="1"/>
</dbReference>
<dbReference type="EMBL" id="CP015961">
    <property type="protein sequence ID" value="ANI92632.1"/>
    <property type="molecule type" value="Genomic_DNA"/>
</dbReference>
<keyword evidence="1 5" id="KW-0963">Cytoplasm</keyword>
<dbReference type="GO" id="GO:0043022">
    <property type="term" value="F:ribosome binding"/>
    <property type="evidence" value="ECO:0007669"/>
    <property type="project" value="InterPro"/>
</dbReference>
<comment type="subcellular location">
    <subcellularLocation>
        <location evidence="5">Cytoplasm</location>
    </subcellularLocation>
</comment>
<dbReference type="SUPFAM" id="SSF50447">
    <property type="entry name" value="Translation proteins"/>
    <property type="match status" value="1"/>
</dbReference>
<dbReference type="STRING" id="499555.BJL86_1861"/>
<dbReference type="GO" id="GO:0005840">
    <property type="term" value="C:ribosome"/>
    <property type="evidence" value="ECO:0007669"/>
    <property type="project" value="InterPro"/>
</dbReference>
<evidence type="ECO:0000256" key="5">
    <source>
        <dbReference type="HAMAP-Rule" id="MF_00014"/>
    </source>
</evidence>
<dbReference type="KEGG" id="dtm:BJL86_1861"/>
<name>A0A173LPI4_9ACTN</name>
<dbReference type="Pfam" id="PF01782">
    <property type="entry name" value="RimM"/>
    <property type="match status" value="1"/>
</dbReference>
<dbReference type="InterPro" id="IPR036976">
    <property type="entry name" value="RimM_N_sf"/>
</dbReference>
<comment type="domain">
    <text evidence="5">The PRC barrel domain binds ribosomal protein uS19.</text>
</comment>
<dbReference type="GO" id="GO:0005737">
    <property type="term" value="C:cytoplasm"/>
    <property type="evidence" value="ECO:0007669"/>
    <property type="project" value="UniProtKB-SubCell"/>
</dbReference>
<evidence type="ECO:0000256" key="3">
    <source>
        <dbReference type="ARBA" id="ARBA00022552"/>
    </source>
</evidence>
<dbReference type="RefSeq" id="WP_067476481.1">
    <property type="nucleotide sequence ID" value="NZ_CP015961.1"/>
</dbReference>
<dbReference type="Pfam" id="PF24986">
    <property type="entry name" value="PRC_RimM"/>
    <property type="match status" value="1"/>
</dbReference>
<keyword evidence="3 5" id="KW-0698">rRNA processing</keyword>
<keyword evidence="4 5" id="KW-0143">Chaperone</keyword>
<dbReference type="OrthoDB" id="5381335at2"/>
<evidence type="ECO:0000256" key="4">
    <source>
        <dbReference type="ARBA" id="ARBA00023186"/>
    </source>
</evidence>
<dbReference type="AlphaFoldDB" id="A0A173LPI4"/>
<dbReference type="GO" id="GO:0042274">
    <property type="term" value="P:ribosomal small subunit biogenesis"/>
    <property type="evidence" value="ECO:0007669"/>
    <property type="project" value="UniProtKB-UniRule"/>
</dbReference>
<evidence type="ECO:0000256" key="2">
    <source>
        <dbReference type="ARBA" id="ARBA00022517"/>
    </source>
</evidence>
<feature type="domain" description="Ribosome maturation factor RimM PRC barrel" evidence="7">
    <location>
        <begin position="105"/>
        <end position="179"/>
    </location>
</feature>
<evidence type="ECO:0000313" key="8">
    <source>
        <dbReference type="EMBL" id="ANI92632.1"/>
    </source>
</evidence>
<reference evidence="8 9" key="1">
    <citation type="submission" date="2016-06" db="EMBL/GenBank/DDBJ databases">
        <title>Complete genome sequence of a saline-alkali tolerant type strain Dietzia timorensis ID05-A0528T.</title>
        <authorList>
            <person name="Wu X."/>
        </authorList>
    </citation>
    <scope>NUCLEOTIDE SEQUENCE [LARGE SCALE GENOMIC DNA]</scope>
    <source>
        <strain evidence="8 9">ID05-A0528</strain>
    </source>
</reference>
<proteinExistence type="inferred from homology"/>
<comment type="similarity">
    <text evidence="5">Belongs to the RimM family.</text>
</comment>
<gene>
    <name evidence="5" type="primary">rimM</name>
    <name evidence="8" type="ORF">BJL86_1861</name>
</gene>
<evidence type="ECO:0000259" key="6">
    <source>
        <dbReference type="Pfam" id="PF01782"/>
    </source>
</evidence>
<sequence length="196" mass="20794">MELVVGRIVKSHGIRGEVVVDIRTDSPEERFAKGSALATRTRRSKGSSVPETLNVEAARNHSGRLLVRFAGVGSRDDADALRGVELLVDSDSFEPLDDDDEFYDHQLEGLDVRVENTGAASIGQVSEVLHTPAGEVLSITTLADGPHAGREVLVPFIEQFVPTVDLAAGTVVITPPDGLLDITGGTDGAAADDRQE</sequence>
<keyword evidence="2 5" id="KW-0690">Ribosome biogenesis</keyword>
<feature type="domain" description="RimM N-terminal" evidence="6">
    <location>
        <begin position="4"/>
        <end position="91"/>
    </location>
</feature>
<dbReference type="InterPro" id="IPR002676">
    <property type="entry name" value="RimM_N"/>
</dbReference>
<dbReference type="PANTHER" id="PTHR33692:SF1">
    <property type="entry name" value="RIBOSOME MATURATION FACTOR RIMM"/>
    <property type="match status" value="1"/>
</dbReference>
<dbReference type="GO" id="GO:0006364">
    <property type="term" value="P:rRNA processing"/>
    <property type="evidence" value="ECO:0007669"/>
    <property type="project" value="UniProtKB-UniRule"/>
</dbReference>
<evidence type="ECO:0000259" key="7">
    <source>
        <dbReference type="Pfam" id="PF24986"/>
    </source>
</evidence>
<comment type="function">
    <text evidence="5">An accessory protein needed during the final step in the assembly of 30S ribosomal subunit, possibly for assembly of the head region. Essential for efficient processing of 16S rRNA. May be needed both before and after RbfA during the maturation of 16S rRNA. It has affinity for free ribosomal 30S subunits but not for 70S ribosomes.</text>
</comment>
<dbReference type="Proteomes" id="UP000186104">
    <property type="component" value="Chromosome"/>
</dbReference>
<dbReference type="InterPro" id="IPR009000">
    <property type="entry name" value="Transl_B-barrel_sf"/>
</dbReference>
<dbReference type="SUPFAM" id="SSF50346">
    <property type="entry name" value="PRC-barrel domain"/>
    <property type="match status" value="1"/>
</dbReference>
<dbReference type="PANTHER" id="PTHR33692">
    <property type="entry name" value="RIBOSOME MATURATION FACTOR RIMM"/>
    <property type="match status" value="1"/>
</dbReference>
<evidence type="ECO:0000256" key="1">
    <source>
        <dbReference type="ARBA" id="ARBA00022490"/>
    </source>
</evidence>
<keyword evidence="9" id="KW-1185">Reference proteome</keyword>
<dbReference type="NCBIfam" id="TIGR02273">
    <property type="entry name" value="16S_RimM"/>
    <property type="match status" value="1"/>
</dbReference>
<dbReference type="Gene3D" id="2.30.30.240">
    <property type="entry name" value="PRC-barrel domain"/>
    <property type="match status" value="1"/>
</dbReference>
<protein>
    <recommendedName>
        <fullName evidence="5">Ribosome maturation factor RimM</fullName>
    </recommendedName>
</protein>
<comment type="subunit">
    <text evidence="5">Binds ribosomal protein uS19.</text>
</comment>
<organism evidence="8 9">
    <name type="scientific">Dietzia timorensis</name>
    <dbReference type="NCBI Taxonomy" id="499555"/>
    <lineage>
        <taxon>Bacteria</taxon>
        <taxon>Bacillati</taxon>
        <taxon>Actinomycetota</taxon>
        <taxon>Actinomycetes</taxon>
        <taxon>Mycobacteriales</taxon>
        <taxon>Dietziaceae</taxon>
        <taxon>Dietzia</taxon>
    </lineage>
</organism>
<accession>A0A173LPI4</accession>
<evidence type="ECO:0000313" key="9">
    <source>
        <dbReference type="Proteomes" id="UP000186104"/>
    </source>
</evidence>
<dbReference type="InterPro" id="IPR056792">
    <property type="entry name" value="PRC_RimM"/>
</dbReference>
<dbReference type="InterPro" id="IPR011961">
    <property type="entry name" value="RimM"/>
</dbReference>
<dbReference type="Gene3D" id="2.40.30.60">
    <property type="entry name" value="RimM"/>
    <property type="match status" value="1"/>
</dbReference>
<dbReference type="InterPro" id="IPR011033">
    <property type="entry name" value="PRC_barrel-like_sf"/>
</dbReference>